<name>A0A538U2K8_UNCEI</name>
<comment type="caution">
    <text evidence="2">The sequence shown here is derived from an EMBL/GenBank/DDBJ whole genome shotgun (WGS) entry which is preliminary data.</text>
</comment>
<dbReference type="Proteomes" id="UP000319771">
    <property type="component" value="Unassembled WGS sequence"/>
</dbReference>
<protein>
    <recommendedName>
        <fullName evidence="1">Anti-sigma K factor RskA C-terminal domain-containing protein</fullName>
    </recommendedName>
</protein>
<dbReference type="GO" id="GO:0005886">
    <property type="term" value="C:plasma membrane"/>
    <property type="evidence" value="ECO:0007669"/>
    <property type="project" value="InterPro"/>
</dbReference>
<reference evidence="2 3" key="1">
    <citation type="journal article" date="2019" name="Nat. Microbiol.">
        <title>Mediterranean grassland soil C-N compound turnover is dependent on rainfall and depth, and is mediated by genomically divergent microorganisms.</title>
        <authorList>
            <person name="Diamond S."/>
            <person name="Andeer P.F."/>
            <person name="Li Z."/>
            <person name="Crits-Christoph A."/>
            <person name="Burstein D."/>
            <person name="Anantharaman K."/>
            <person name="Lane K.R."/>
            <person name="Thomas B.C."/>
            <person name="Pan C."/>
            <person name="Northen T.R."/>
            <person name="Banfield J.F."/>
        </authorList>
    </citation>
    <scope>NUCLEOTIDE SEQUENCE [LARGE SCALE GENOMIC DNA]</scope>
    <source>
        <strain evidence="2">WS_11</strain>
    </source>
</reference>
<evidence type="ECO:0000313" key="3">
    <source>
        <dbReference type="Proteomes" id="UP000319771"/>
    </source>
</evidence>
<dbReference type="InterPro" id="IPR018764">
    <property type="entry name" value="RskA_C"/>
</dbReference>
<dbReference type="Pfam" id="PF10099">
    <property type="entry name" value="RskA_C"/>
    <property type="match status" value="1"/>
</dbReference>
<organism evidence="2 3">
    <name type="scientific">Eiseniibacteriota bacterium</name>
    <dbReference type="NCBI Taxonomy" id="2212470"/>
    <lineage>
        <taxon>Bacteria</taxon>
        <taxon>Candidatus Eiseniibacteriota</taxon>
    </lineage>
</organism>
<sequence>MWALRDGKPASLGLIRADASGRAIVRLPDTGDPASLGAFAVSLEKAGGSSSETPEGPVVMVGKVGGL</sequence>
<dbReference type="AlphaFoldDB" id="A0A538U2K8"/>
<dbReference type="EMBL" id="VBPB01000254">
    <property type="protein sequence ID" value="TMQ70051.1"/>
    <property type="molecule type" value="Genomic_DNA"/>
</dbReference>
<accession>A0A538U2K8</accession>
<evidence type="ECO:0000259" key="1">
    <source>
        <dbReference type="Pfam" id="PF10099"/>
    </source>
</evidence>
<feature type="domain" description="Anti-sigma K factor RskA C-terminal" evidence="1">
    <location>
        <begin position="1"/>
        <end position="58"/>
    </location>
</feature>
<evidence type="ECO:0000313" key="2">
    <source>
        <dbReference type="EMBL" id="TMQ70051.1"/>
    </source>
</evidence>
<proteinExistence type="predicted"/>
<gene>
    <name evidence="2" type="ORF">E6K81_13525</name>
</gene>